<evidence type="ECO:0000256" key="8">
    <source>
        <dbReference type="ARBA" id="ARBA00023163"/>
    </source>
</evidence>
<keyword evidence="9" id="KW-0539">Nucleus</keyword>
<evidence type="ECO:0000313" key="13">
    <source>
        <dbReference type="Proteomes" id="UP000834106"/>
    </source>
</evidence>
<dbReference type="GO" id="GO:0050793">
    <property type="term" value="P:regulation of developmental process"/>
    <property type="evidence" value="ECO:0007669"/>
    <property type="project" value="TreeGrafter"/>
</dbReference>
<dbReference type="PROSITE" id="PS51523">
    <property type="entry name" value="ZF_HD_DIMER"/>
    <property type="match status" value="1"/>
</dbReference>
<keyword evidence="13" id="KW-1185">Reference proteome</keyword>
<dbReference type="SUPFAM" id="SSF46689">
    <property type="entry name" value="Homeodomain-like"/>
    <property type="match status" value="1"/>
</dbReference>
<feature type="compositionally biased region" description="Polar residues" evidence="10">
    <location>
        <begin position="20"/>
        <end position="29"/>
    </location>
</feature>
<evidence type="ECO:0000256" key="3">
    <source>
        <dbReference type="ARBA" id="ARBA00022771"/>
    </source>
</evidence>
<evidence type="ECO:0000256" key="9">
    <source>
        <dbReference type="ARBA" id="ARBA00023242"/>
    </source>
</evidence>
<evidence type="ECO:0000256" key="4">
    <source>
        <dbReference type="ARBA" id="ARBA00022833"/>
    </source>
</evidence>
<name>A0AAD2A8Y5_9LAMI</name>
<protein>
    <recommendedName>
        <fullName evidence="11">ZF-HD dimerization-type domain-containing protein</fullName>
    </recommendedName>
</protein>
<dbReference type="InterPro" id="IPR006456">
    <property type="entry name" value="ZF_HD_homeobox_Cys/His_dimer"/>
</dbReference>
<feature type="compositionally biased region" description="Basic and acidic residues" evidence="10">
    <location>
        <begin position="279"/>
        <end position="289"/>
    </location>
</feature>
<dbReference type="PANTHER" id="PTHR31948:SF72">
    <property type="entry name" value="ZINC-FINGER HOMEODOMAIN PROTEIN 10"/>
    <property type="match status" value="1"/>
</dbReference>
<dbReference type="Proteomes" id="UP000834106">
    <property type="component" value="Chromosome 17"/>
</dbReference>
<keyword evidence="4" id="KW-0862">Zinc</keyword>
<dbReference type="EMBL" id="OU503052">
    <property type="protein sequence ID" value="CAI9780667.1"/>
    <property type="molecule type" value="Genomic_DNA"/>
</dbReference>
<evidence type="ECO:0000256" key="5">
    <source>
        <dbReference type="ARBA" id="ARBA00023015"/>
    </source>
</evidence>
<keyword evidence="7" id="KW-0371">Homeobox</keyword>
<feature type="region of interest" description="Disordered" evidence="10">
    <location>
        <begin position="266"/>
        <end position="307"/>
    </location>
</feature>
<sequence>MELTNSIPTATVKTPEVETEITTQTQPKKPSLLSNGVLKRHAPLNHQPMAATVTYKECARNYAASMGGHAVDGCLEFLASPNATYSDPTSLKCVACGCHRNFHRREVEEPLFQPPYPTLAIEYQPHHRHHPPLALPSKRPNNNSPTNSPSPPPISSTYYYPSAPHMLMALSHGLSPPDNKRPISAAADNKKRFRTKFTIDQKDKMLEFASKIEWNMQKKDENVITDFCSEIGVNRDVFKVWMHNHKNTSGSTSGTIFNALTTTSAAVHSHHQDGNNLHNGEDLGQRHLQENSGSSGHDLGTNGSPSS</sequence>
<feature type="compositionally biased region" description="Low complexity" evidence="10">
    <location>
        <begin position="135"/>
        <end position="147"/>
    </location>
</feature>
<dbReference type="GO" id="GO:0003700">
    <property type="term" value="F:DNA-binding transcription factor activity"/>
    <property type="evidence" value="ECO:0007669"/>
    <property type="project" value="TreeGrafter"/>
</dbReference>
<dbReference type="InterPro" id="IPR006455">
    <property type="entry name" value="Homeodomain_ZF_HD"/>
</dbReference>
<evidence type="ECO:0000256" key="1">
    <source>
        <dbReference type="ARBA" id="ARBA00004123"/>
    </source>
</evidence>
<feature type="region of interest" description="Disordered" evidence="10">
    <location>
        <begin position="126"/>
        <end position="155"/>
    </location>
</feature>
<dbReference type="AlphaFoldDB" id="A0AAD2A8Y5"/>
<keyword evidence="8" id="KW-0804">Transcription</keyword>
<feature type="domain" description="ZF-HD dimerization-type" evidence="11">
    <location>
        <begin position="55"/>
        <end position="106"/>
    </location>
</feature>
<reference evidence="12" key="1">
    <citation type="submission" date="2023-05" db="EMBL/GenBank/DDBJ databases">
        <authorList>
            <person name="Huff M."/>
        </authorList>
    </citation>
    <scope>NUCLEOTIDE SEQUENCE</scope>
</reference>
<dbReference type="Pfam" id="PF04770">
    <property type="entry name" value="ZF-HD_dimer"/>
    <property type="match status" value="1"/>
</dbReference>
<keyword evidence="3" id="KW-0863">Zinc-finger</keyword>
<proteinExistence type="predicted"/>
<keyword evidence="6" id="KW-0238">DNA-binding</keyword>
<dbReference type="NCBIfam" id="TIGR01566">
    <property type="entry name" value="ZF_HD_prot_N"/>
    <property type="match status" value="1"/>
</dbReference>
<evidence type="ECO:0000256" key="7">
    <source>
        <dbReference type="ARBA" id="ARBA00023155"/>
    </source>
</evidence>
<evidence type="ECO:0000259" key="11">
    <source>
        <dbReference type="PROSITE" id="PS51523"/>
    </source>
</evidence>
<gene>
    <name evidence="12" type="ORF">FPE_LOCUS28097</name>
</gene>
<organism evidence="12 13">
    <name type="scientific">Fraxinus pennsylvanica</name>
    <dbReference type="NCBI Taxonomy" id="56036"/>
    <lineage>
        <taxon>Eukaryota</taxon>
        <taxon>Viridiplantae</taxon>
        <taxon>Streptophyta</taxon>
        <taxon>Embryophyta</taxon>
        <taxon>Tracheophyta</taxon>
        <taxon>Spermatophyta</taxon>
        <taxon>Magnoliopsida</taxon>
        <taxon>eudicotyledons</taxon>
        <taxon>Gunneridae</taxon>
        <taxon>Pentapetalae</taxon>
        <taxon>asterids</taxon>
        <taxon>lamiids</taxon>
        <taxon>Lamiales</taxon>
        <taxon>Oleaceae</taxon>
        <taxon>Oleeae</taxon>
        <taxon>Fraxinus</taxon>
    </lineage>
</organism>
<feature type="region of interest" description="Disordered" evidence="10">
    <location>
        <begin position="1"/>
        <end position="29"/>
    </location>
</feature>
<dbReference type="InterPro" id="IPR009057">
    <property type="entry name" value="Homeodomain-like_sf"/>
</dbReference>
<dbReference type="GO" id="GO:0005634">
    <property type="term" value="C:nucleus"/>
    <property type="evidence" value="ECO:0007669"/>
    <property type="project" value="UniProtKB-SubCell"/>
</dbReference>
<dbReference type="NCBIfam" id="TIGR01565">
    <property type="entry name" value="homeo_ZF_HD"/>
    <property type="match status" value="1"/>
</dbReference>
<keyword evidence="5" id="KW-0805">Transcription regulation</keyword>
<evidence type="ECO:0000256" key="10">
    <source>
        <dbReference type="SAM" id="MobiDB-lite"/>
    </source>
</evidence>
<evidence type="ECO:0000256" key="6">
    <source>
        <dbReference type="ARBA" id="ARBA00023125"/>
    </source>
</evidence>
<comment type="subcellular location">
    <subcellularLocation>
        <location evidence="1">Nucleus</location>
    </subcellularLocation>
</comment>
<feature type="compositionally biased region" description="Polar residues" evidence="10">
    <location>
        <begin position="1"/>
        <end position="12"/>
    </location>
</feature>
<dbReference type="Gene3D" id="1.10.10.60">
    <property type="entry name" value="Homeodomain-like"/>
    <property type="match status" value="1"/>
</dbReference>
<keyword evidence="2" id="KW-0479">Metal-binding</keyword>
<dbReference type="PANTHER" id="PTHR31948">
    <property type="entry name" value="ZINC-FINGER HOMEODOMAIN PROTEIN 2"/>
    <property type="match status" value="1"/>
</dbReference>
<evidence type="ECO:0000256" key="2">
    <source>
        <dbReference type="ARBA" id="ARBA00022723"/>
    </source>
</evidence>
<feature type="compositionally biased region" description="Polar residues" evidence="10">
    <location>
        <begin position="290"/>
        <end position="307"/>
    </location>
</feature>
<dbReference type="GO" id="GO:0008270">
    <property type="term" value="F:zinc ion binding"/>
    <property type="evidence" value="ECO:0007669"/>
    <property type="project" value="UniProtKB-KW"/>
</dbReference>
<accession>A0AAD2A8Y5</accession>
<dbReference type="FunFam" id="1.10.10.60:FF:000257">
    <property type="entry name" value="Zinc-finger homeodomain protein 2"/>
    <property type="match status" value="1"/>
</dbReference>
<evidence type="ECO:0000313" key="12">
    <source>
        <dbReference type="EMBL" id="CAI9780667.1"/>
    </source>
</evidence>
<dbReference type="GO" id="GO:0000976">
    <property type="term" value="F:transcription cis-regulatory region binding"/>
    <property type="evidence" value="ECO:0007669"/>
    <property type="project" value="TreeGrafter"/>
</dbReference>